<dbReference type="EMBL" id="CP021474">
    <property type="protein sequence ID" value="ARW19678.1"/>
    <property type="molecule type" value="Genomic_DNA"/>
</dbReference>
<gene>
    <name evidence="1" type="ORF">S100892_01105</name>
</gene>
<protein>
    <recommendedName>
        <fullName evidence="3">XRE family transcriptional regulator</fullName>
    </recommendedName>
</protein>
<evidence type="ECO:0008006" key="3">
    <source>
        <dbReference type="Google" id="ProtNLM"/>
    </source>
</evidence>
<dbReference type="GO" id="GO:0003677">
    <property type="term" value="F:DNA binding"/>
    <property type="evidence" value="ECO:0007669"/>
    <property type="project" value="InterPro"/>
</dbReference>
<reference evidence="1 2" key="1">
    <citation type="submission" date="2017-05" db="EMBL/GenBank/DDBJ databases">
        <title>Genome sequence of Pediococcus pentosaceus strain SRCM100892.</title>
        <authorList>
            <person name="Cho S.H."/>
        </authorList>
    </citation>
    <scope>NUCLEOTIDE SEQUENCE [LARGE SCALE GENOMIC DNA]</scope>
    <source>
        <strain evidence="1 2">SRCM100892</strain>
    </source>
</reference>
<accession>A0A1Y0VVP9</accession>
<organism evidence="1 2">
    <name type="scientific">Pediococcus pentosaceus</name>
    <dbReference type="NCBI Taxonomy" id="1255"/>
    <lineage>
        <taxon>Bacteria</taxon>
        <taxon>Bacillati</taxon>
        <taxon>Bacillota</taxon>
        <taxon>Bacilli</taxon>
        <taxon>Lactobacillales</taxon>
        <taxon>Lactobacillaceae</taxon>
        <taxon>Pediococcus</taxon>
    </lineage>
</organism>
<dbReference type="InterPro" id="IPR010982">
    <property type="entry name" value="Lambda_DNA-bd_dom_sf"/>
</dbReference>
<dbReference type="Gene3D" id="1.10.260.40">
    <property type="entry name" value="lambda repressor-like DNA-binding domains"/>
    <property type="match status" value="1"/>
</dbReference>
<evidence type="ECO:0000313" key="1">
    <source>
        <dbReference type="EMBL" id="ARW19678.1"/>
    </source>
</evidence>
<evidence type="ECO:0000313" key="2">
    <source>
        <dbReference type="Proteomes" id="UP000196118"/>
    </source>
</evidence>
<dbReference type="Proteomes" id="UP000196118">
    <property type="component" value="Chromosome"/>
</dbReference>
<sequence length="63" mass="7268">MTDTLRTKVKVAFALNDKNQKWLAKEIGINESQLSDILNGKRHGKKTDEYIKAIKNKLHIEEC</sequence>
<name>A0A1Y0VVP9_PEDPE</name>
<dbReference type="AlphaFoldDB" id="A0A1Y0VVP9"/>
<proteinExistence type="predicted"/>
<dbReference type="RefSeq" id="WP_023440065.1">
    <property type="nucleotide sequence ID" value="NZ_JANKZB010000005.1"/>
</dbReference>
<dbReference type="SUPFAM" id="SSF47413">
    <property type="entry name" value="lambda repressor-like DNA-binding domains"/>
    <property type="match status" value="1"/>
</dbReference>